<proteinExistence type="predicted"/>
<dbReference type="AlphaFoldDB" id="A0A809T208"/>
<accession>A0A809T208</accession>
<dbReference type="Pfam" id="PF06666">
    <property type="entry name" value="DUF1173"/>
    <property type="match status" value="1"/>
</dbReference>
<organism evidence="1">
    <name type="scientific">Klebsiella pneumoniae</name>
    <dbReference type="NCBI Taxonomy" id="573"/>
    <lineage>
        <taxon>Bacteria</taxon>
        <taxon>Pseudomonadati</taxon>
        <taxon>Pseudomonadota</taxon>
        <taxon>Gammaproteobacteria</taxon>
        <taxon>Enterobacterales</taxon>
        <taxon>Enterobacteriaceae</taxon>
        <taxon>Klebsiella/Raoultella group</taxon>
        <taxon>Klebsiella</taxon>
        <taxon>Klebsiella pneumoniae complex</taxon>
    </lineage>
</organism>
<protein>
    <recommendedName>
        <fullName evidence="2">DUF1173 family protein</fullName>
    </recommendedName>
</protein>
<reference evidence="1" key="1">
    <citation type="submission" date="2020-01" db="EMBL/GenBank/DDBJ databases">
        <title>Genotype-dependent distribution of carbapenemase genes among Enterobacteriaceae in Thailand.</title>
        <authorList>
            <person name="Takeuchi D."/>
            <person name="Abe R."/>
            <person name="Sakamoto N."/>
            <person name="Sugawara Y."/>
            <person name="Akeda Y."/>
            <person name="Hamada S."/>
        </authorList>
    </citation>
    <scope>NUCLEOTIDE SEQUENCE</scope>
    <source>
        <strain evidence="1">KP100</strain>
        <plasmid evidence="1">pKP100_NDM1</plasmid>
    </source>
</reference>
<evidence type="ECO:0000313" key="1">
    <source>
        <dbReference type="EMBL" id="BBV27357.1"/>
    </source>
</evidence>
<evidence type="ECO:0008006" key="2">
    <source>
        <dbReference type="Google" id="ProtNLM"/>
    </source>
</evidence>
<sequence length="436" mass="48641">MKTHLGSDQLRGLMSTVNDVIVSYGGDSKRYSRDFQTKEEFKKSWYAVLSRAHASVEAKVSCACKGKGQKSLAVKYHSGGDTYFLARYPNTGSQHSPDCIFFTLDKDNSGLKCYTQGVVKDLKDGGYGIRLDVALASSDSESTSIVPIDNRNKSGGVSQNSMSLLGLLQFLWDDSGLNRWYPKMAGKRNPGKVFNLITHSAEKIKVASHPLSMHLLAGAYPSTPQETKNIKMTSEALMNKERLICLNVLSKYNPERHSNASKRLPIKFFSGVPVVLMNTENWASLEKRFSSEIANWRSGGNVICMAIGDLGKFKGKDTYYLKPLQIALMNVDENWIPADSSYELTMLNYLHKHERSFIKPLRYDASNNDVFPDFCLTDIGGHELFPIEVFGMDTASYLARKAIKESYYNERYGKDGWASWVAPAGPLPHLPDKGCS</sequence>
<geneLocation type="plasmid" evidence="1">
    <name>pKP100_NDM1</name>
</geneLocation>
<dbReference type="InterPro" id="IPR009553">
    <property type="entry name" value="DUF1173"/>
</dbReference>
<name>A0A809T208_KLEPN</name>
<keyword evidence="1" id="KW-0614">Plasmid</keyword>
<dbReference type="EMBL" id="LC521849">
    <property type="protein sequence ID" value="BBV27357.1"/>
    <property type="molecule type" value="Genomic_DNA"/>
</dbReference>